<evidence type="ECO:0000313" key="2">
    <source>
        <dbReference type="Proteomes" id="UP001060170"/>
    </source>
</evidence>
<organism evidence="1 2">
    <name type="scientific">Puccinia striiformis f. sp. tritici</name>
    <dbReference type="NCBI Taxonomy" id="168172"/>
    <lineage>
        <taxon>Eukaryota</taxon>
        <taxon>Fungi</taxon>
        <taxon>Dikarya</taxon>
        <taxon>Basidiomycota</taxon>
        <taxon>Pucciniomycotina</taxon>
        <taxon>Pucciniomycetes</taxon>
        <taxon>Pucciniales</taxon>
        <taxon>Pucciniaceae</taxon>
        <taxon>Puccinia</taxon>
    </lineage>
</organism>
<reference evidence="2" key="2">
    <citation type="journal article" date="2018" name="Mol. Plant Microbe Interact.">
        <title>Genome sequence resources for the wheat stripe rust pathogen (Puccinia striiformis f. sp. tritici) and the barley stripe rust pathogen (Puccinia striiformis f. sp. hordei).</title>
        <authorList>
            <person name="Xia C."/>
            <person name="Wang M."/>
            <person name="Yin C."/>
            <person name="Cornejo O.E."/>
            <person name="Hulbert S.H."/>
            <person name="Chen X."/>
        </authorList>
    </citation>
    <scope>NUCLEOTIDE SEQUENCE [LARGE SCALE GENOMIC DNA]</scope>
    <source>
        <strain evidence="2">93-210</strain>
    </source>
</reference>
<keyword evidence="2" id="KW-1185">Reference proteome</keyword>
<reference evidence="1 2" key="3">
    <citation type="journal article" date="2022" name="Microbiol. Spectr.">
        <title>Folding features and dynamics of 3D genome architecture in plant fungal pathogens.</title>
        <authorList>
            <person name="Xia C."/>
        </authorList>
    </citation>
    <scope>NUCLEOTIDE SEQUENCE [LARGE SCALE GENOMIC DNA]</scope>
    <source>
        <strain evidence="1 2">93-210</strain>
    </source>
</reference>
<dbReference type="EMBL" id="CM045866">
    <property type="protein sequence ID" value="KAI7960804.1"/>
    <property type="molecule type" value="Genomic_DNA"/>
</dbReference>
<dbReference type="Proteomes" id="UP001060170">
    <property type="component" value="Chromosome 2"/>
</dbReference>
<reference evidence="2" key="1">
    <citation type="journal article" date="2018" name="BMC Genomics">
        <title>Genomic insights into host adaptation between the wheat stripe rust pathogen (Puccinia striiformis f. sp. tritici) and the barley stripe rust pathogen (Puccinia striiformis f. sp. hordei).</title>
        <authorList>
            <person name="Xia C."/>
            <person name="Wang M."/>
            <person name="Yin C."/>
            <person name="Cornejo O.E."/>
            <person name="Hulbert S.H."/>
            <person name="Chen X."/>
        </authorList>
    </citation>
    <scope>NUCLEOTIDE SEQUENCE [LARGE SCALE GENOMIC DNA]</scope>
    <source>
        <strain evidence="2">93-210</strain>
    </source>
</reference>
<sequence>MNGELQLYGYISLTRAIGTLVGKGEAITGLCERCKQTVEEACIQFGTSAQWYTVCLKCKTSHSAHRGQKPKRQPDTPTLGETLQGGFPSPTLKEGFELVTWLIQYTFLLYDPCHSHVNGNKRSLYNAY</sequence>
<gene>
    <name evidence="1" type="ORF">MJO28_001293</name>
</gene>
<proteinExistence type="predicted"/>
<accession>A0ACC0EUU2</accession>
<name>A0ACC0EUU2_9BASI</name>
<protein>
    <submittedName>
        <fullName evidence="1">Uncharacterized protein</fullName>
    </submittedName>
</protein>
<comment type="caution">
    <text evidence="1">The sequence shown here is derived from an EMBL/GenBank/DDBJ whole genome shotgun (WGS) entry which is preliminary data.</text>
</comment>
<evidence type="ECO:0000313" key="1">
    <source>
        <dbReference type="EMBL" id="KAI7960804.1"/>
    </source>
</evidence>